<proteinExistence type="predicted"/>
<reference evidence="1 2" key="1">
    <citation type="journal article" date="2011" name="PLoS Pathog.">
        <title>Dynamic evolution of pathogenicity revealed by sequencing and comparative genomics of 19 Pseudomonas syringae isolates.</title>
        <authorList>
            <person name="Baltrus D.A."/>
            <person name="Nishimura M.T."/>
            <person name="Romanchuk A."/>
            <person name="Chang J.H."/>
            <person name="Mukhtar M.S."/>
            <person name="Cherkis K."/>
            <person name="Roach J."/>
            <person name="Grant S.R."/>
            <person name="Jones C.D."/>
            <person name="Dangl J.L."/>
        </authorList>
    </citation>
    <scope>NUCLEOTIDE SEQUENCE [LARGE SCALE GENOMIC DNA]</scope>
    <source>
        <strain evidence="1 2">1704B</strain>
    </source>
</reference>
<feature type="non-terminal residue" evidence="1">
    <location>
        <position position="1"/>
    </location>
</feature>
<feature type="non-terminal residue" evidence="1">
    <location>
        <position position="43"/>
    </location>
</feature>
<evidence type="ECO:0000313" key="2">
    <source>
        <dbReference type="Proteomes" id="UP000004986"/>
    </source>
</evidence>
<name>F3GR26_PSESJ</name>
<dbReference type="Gene3D" id="3.40.50.10320">
    <property type="entry name" value="LmbE-like"/>
    <property type="match status" value="1"/>
</dbReference>
<organism evidence="1 2">
    <name type="scientific">Pseudomonas syringae pv. pisi str. 1704B</name>
    <dbReference type="NCBI Taxonomy" id="629263"/>
    <lineage>
        <taxon>Bacteria</taxon>
        <taxon>Pseudomonadati</taxon>
        <taxon>Pseudomonadota</taxon>
        <taxon>Gammaproteobacteria</taxon>
        <taxon>Pseudomonadales</taxon>
        <taxon>Pseudomonadaceae</taxon>
        <taxon>Pseudomonas</taxon>
        <taxon>Pseudomonas syringae</taxon>
    </lineage>
</organism>
<gene>
    <name evidence="1" type="ORF">PSYPI_46981</name>
</gene>
<keyword evidence="2" id="KW-1185">Reference proteome</keyword>
<dbReference type="Proteomes" id="UP000004986">
    <property type="component" value="Unassembled WGS sequence"/>
</dbReference>
<dbReference type="EMBL" id="AEAI01004379">
    <property type="protein sequence ID" value="EGH49529.1"/>
    <property type="molecule type" value="Genomic_DNA"/>
</dbReference>
<accession>F3GR26</accession>
<protein>
    <submittedName>
        <fullName evidence="1">LmbE-like protein</fullName>
    </submittedName>
</protein>
<sequence>DGAVADAEDQLVAFLEQHLGPADVVFATWAEDGHSDHEAVGRA</sequence>
<dbReference type="InterPro" id="IPR024078">
    <property type="entry name" value="LmbE-like_dom_sf"/>
</dbReference>
<dbReference type="AlphaFoldDB" id="F3GR26"/>
<dbReference type="SUPFAM" id="SSF102588">
    <property type="entry name" value="LmbE-like"/>
    <property type="match status" value="1"/>
</dbReference>
<evidence type="ECO:0000313" key="1">
    <source>
        <dbReference type="EMBL" id="EGH49529.1"/>
    </source>
</evidence>
<comment type="caution">
    <text evidence="1">The sequence shown here is derived from an EMBL/GenBank/DDBJ whole genome shotgun (WGS) entry which is preliminary data.</text>
</comment>